<accession>A0A812F2S1</accession>
<dbReference type="AlphaFoldDB" id="A0A812F2S1"/>
<organism evidence="2 3">
    <name type="scientific">Candidatus Nitrosotenuis uzonensis</name>
    <dbReference type="NCBI Taxonomy" id="1407055"/>
    <lineage>
        <taxon>Archaea</taxon>
        <taxon>Nitrososphaerota</taxon>
        <taxon>Candidatus Nitrosotenuis</taxon>
    </lineage>
</organism>
<dbReference type="Proteomes" id="UP000655759">
    <property type="component" value="Unassembled WGS sequence"/>
</dbReference>
<comment type="caution">
    <text evidence="2">The sequence shown here is derived from an EMBL/GenBank/DDBJ whole genome shotgun (WGS) entry which is preliminary data.</text>
</comment>
<feature type="compositionally biased region" description="Basic residues" evidence="1">
    <location>
        <begin position="13"/>
        <end position="25"/>
    </location>
</feature>
<evidence type="ECO:0000256" key="1">
    <source>
        <dbReference type="SAM" id="MobiDB-lite"/>
    </source>
</evidence>
<gene>
    <name evidence="2" type="ORF">NUZ5A_50662</name>
</gene>
<protein>
    <submittedName>
        <fullName evidence="2">Uncharacterized protein</fullName>
    </submittedName>
</protein>
<reference evidence="2" key="1">
    <citation type="submission" date="2021-02" db="EMBL/GenBank/DDBJ databases">
        <authorList>
            <person name="Han P."/>
        </authorList>
    </citation>
    <scope>NUCLEOTIDE SEQUENCE</scope>
    <source>
        <strain evidence="2">Candidatus Nitrosotenuis uzonensis 5A</strain>
    </source>
</reference>
<evidence type="ECO:0000313" key="3">
    <source>
        <dbReference type="Proteomes" id="UP000655759"/>
    </source>
</evidence>
<dbReference type="EMBL" id="CAJNAQ010000005">
    <property type="protein sequence ID" value="CAE6497352.1"/>
    <property type="molecule type" value="Genomic_DNA"/>
</dbReference>
<dbReference type="RefSeq" id="WP_205099774.1">
    <property type="nucleotide sequence ID" value="NZ_CAJNAQ010000005.1"/>
</dbReference>
<feature type="region of interest" description="Disordered" evidence="1">
    <location>
        <begin position="13"/>
        <end position="32"/>
    </location>
</feature>
<name>A0A812F2S1_9ARCH</name>
<evidence type="ECO:0000313" key="2">
    <source>
        <dbReference type="EMBL" id="CAE6497352.1"/>
    </source>
</evidence>
<proteinExistence type="predicted"/>
<sequence length="56" mass="6788">MVWIKWEDYGKKPRKQKNVKKQKTKPKVEPPVKIIPGKHKVEFRKASELFTDRRIN</sequence>